<name>A0ACB8DTJ9_DERSI</name>
<sequence length="283" mass="30348">MARVLEGSSQVFSCLVSVDTGNRRIRLEMARPVPNLLRVGDRVVQCEYEGVVRLCRRCNLGGHHAVACETLKCARCEQFGHEACDAAPTAATEDGDSQVSLNERDTAGGVGDSAASEALTSLSAAATCGEGVERRLRLSLLHAPAAAAVPAAVAALSGEPEPLASETTDAPFIEVVHIGNGLFVFASKWTWVSQAMSDSRFAREIVRCLWQPHELINRSVSGKVCMRKLKEGGEAKPALTPQKLGAVQKAYEHFVSKNCKRCGHRRQEAEGSQQAPGDHASRC</sequence>
<accession>A0ACB8DTJ9</accession>
<comment type="caution">
    <text evidence="1">The sequence shown here is derived from an EMBL/GenBank/DDBJ whole genome shotgun (WGS) entry which is preliminary data.</text>
</comment>
<dbReference type="Proteomes" id="UP000821865">
    <property type="component" value="Chromosome 1"/>
</dbReference>
<evidence type="ECO:0000313" key="2">
    <source>
        <dbReference type="Proteomes" id="UP000821865"/>
    </source>
</evidence>
<dbReference type="EMBL" id="CM023470">
    <property type="protein sequence ID" value="KAH7977671.1"/>
    <property type="molecule type" value="Genomic_DNA"/>
</dbReference>
<gene>
    <name evidence="1" type="ORF">HPB49_003158</name>
</gene>
<protein>
    <submittedName>
        <fullName evidence="1">Uncharacterized protein</fullName>
    </submittedName>
</protein>
<organism evidence="1 2">
    <name type="scientific">Dermacentor silvarum</name>
    <name type="common">Tick</name>
    <dbReference type="NCBI Taxonomy" id="543639"/>
    <lineage>
        <taxon>Eukaryota</taxon>
        <taxon>Metazoa</taxon>
        <taxon>Ecdysozoa</taxon>
        <taxon>Arthropoda</taxon>
        <taxon>Chelicerata</taxon>
        <taxon>Arachnida</taxon>
        <taxon>Acari</taxon>
        <taxon>Parasitiformes</taxon>
        <taxon>Ixodida</taxon>
        <taxon>Ixodoidea</taxon>
        <taxon>Ixodidae</taxon>
        <taxon>Rhipicephalinae</taxon>
        <taxon>Dermacentor</taxon>
    </lineage>
</organism>
<evidence type="ECO:0000313" key="1">
    <source>
        <dbReference type="EMBL" id="KAH7977671.1"/>
    </source>
</evidence>
<proteinExistence type="predicted"/>
<keyword evidence="2" id="KW-1185">Reference proteome</keyword>
<reference evidence="1" key="1">
    <citation type="submission" date="2020-05" db="EMBL/GenBank/DDBJ databases">
        <title>Large-scale comparative analyses of tick genomes elucidate their genetic diversity and vector capacities.</title>
        <authorList>
            <person name="Jia N."/>
            <person name="Wang J."/>
            <person name="Shi W."/>
            <person name="Du L."/>
            <person name="Sun Y."/>
            <person name="Zhan W."/>
            <person name="Jiang J."/>
            <person name="Wang Q."/>
            <person name="Zhang B."/>
            <person name="Ji P."/>
            <person name="Sakyi L.B."/>
            <person name="Cui X."/>
            <person name="Yuan T."/>
            <person name="Jiang B."/>
            <person name="Yang W."/>
            <person name="Lam T.T.-Y."/>
            <person name="Chang Q."/>
            <person name="Ding S."/>
            <person name="Wang X."/>
            <person name="Zhu J."/>
            <person name="Ruan X."/>
            <person name="Zhao L."/>
            <person name="Wei J."/>
            <person name="Que T."/>
            <person name="Du C."/>
            <person name="Cheng J."/>
            <person name="Dai P."/>
            <person name="Han X."/>
            <person name="Huang E."/>
            <person name="Gao Y."/>
            <person name="Liu J."/>
            <person name="Shao H."/>
            <person name="Ye R."/>
            <person name="Li L."/>
            <person name="Wei W."/>
            <person name="Wang X."/>
            <person name="Wang C."/>
            <person name="Yang T."/>
            <person name="Huo Q."/>
            <person name="Li W."/>
            <person name="Guo W."/>
            <person name="Chen H."/>
            <person name="Zhou L."/>
            <person name="Ni X."/>
            <person name="Tian J."/>
            <person name="Zhou Y."/>
            <person name="Sheng Y."/>
            <person name="Liu T."/>
            <person name="Pan Y."/>
            <person name="Xia L."/>
            <person name="Li J."/>
            <person name="Zhao F."/>
            <person name="Cao W."/>
        </authorList>
    </citation>
    <scope>NUCLEOTIDE SEQUENCE</scope>
    <source>
        <strain evidence="1">Dsil-2018</strain>
    </source>
</reference>